<gene>
    <name evidence="2" type="ORF">BDZ85DRAFT_54783</name>
</gene>
<dbReference type="EMBL" id="ML992502">
    <property type="protein sequence ID" value="KAF2226802.1"/>
    <property type="molecule type" value="Genomic_DNA"/>
</dbReference>
<evidence type="ECO:0000256" key="1">
    <source>
        <dbReference type="SAM" id="Phobius"/>
    </source>
</evidence>
<protein>
    <submittedName>
        <fullName evidence="2">Uncharacterized protein</fullName>
    </submittedName>
</protein>
<name>A0A6A6GM22_9PEZI</name>
<keyword evidence="3" id="KW-1185">Reference proteome</keyword>
<sequence length="68" mass="7359">MALGRGKAQGERGIVCLIAVGSEFVPVLVVGLFWETRWGRVEGVWLAGGVCWRGRGMARTGMAVVLER</sequence>
<dbReference type="AlphaFoldDB" id="A0A6A6GM22"/>
<feature type="transmembrane region" description="Helical" evidence="1">
    <location>
        <begin position="12"/>
        <end position="34"/>
    </location>
</feature>
<dbReference type="Proteomes" id="UP000799538">
    <property type="component" value="Unassembled WGS sequence"/>
</dbReference>
<reference evidence="3" key="1">
    <citation type="journal article" date="2020" name="Stud. Mycol.">
        <title>101 Dothideomycetes genomes: A test case for predicting lifestyles and emergence of pathogens.</title>
        <authorList>
            <person name="Haridas S."/>
            <person name="Albert R."/>
            <person name="Binder M."/>
            <person name="Bloem J."/>
            <person name="LaButti K."/>
            <person name="Salamov A."/>
            <person name="Andreopoulos B."/>
            <person name="Baker S."/>
            <person name="Barry K."/>
            <person name="Bills G."/>
            <person name="Bluhm B."/>
            <person name="Cannon C."/>
            <person name="Castanera R."/>
            <person name="Culley D."/>
            <person name="Daum C."/>
            <person name="Ezra D."/>
            <person name="Gonzalez J."/>
            <person name="Henrissat B."/>
            <person name="Kuo A."/>
            <person name="Liang C."/>
            <person name="Lipzen A."/>
            <person name="Lutzoni F."/>
            <person name="Magnuson J."/>
            <person name="Mondo S."/>
            <person name="Nolan M."/>
            <person name="Ohm R."/>
            <person name="Pangilinan J."/>
            <person name="Park H.-J."/>
            <person name="Ramirez L."/>
            <person name="Alfaro M."/>
            <person name="Sun H."/>
            <person name="Tritt A."/>
            <person name="Yoshinaga Y."/>
            <person name="Zwiers L.-H."/>
            <person name="Turgeon B."/>
            <person name="Goodwin S."/>
            <person name="Spatafora J."/>
            <person name="Crous P."/>
            <person name="Grigoriev I."/>
        </authorList>
    </citation>
    <scope>NUCLEOTIDE SEQUENCE [LARGE SCALE GENOMIC DNA]</scope>
    <source>
        <strain evidence="3">CECT 20119</strain>
    </source>
</reference>
<proteinExistence type="predicted"/>
<organism evidence="2 3">
    <name type="scientific">Elsinoe ampelina</name>
    <dbReference type="NCBI Taxonomy" id="302913"/>
    <lineage>
        <taxon>Eukaryota</taxon>
        <taxon>Fungi</taxon>
        <taxon>Dikarya</taxon>
        <taxon>Ascomycota</taxon>
        <taxon>Pezizomycotina</taxon>
        <taxon>Dothideomycetes</taxon>
        <taxon>Dothideomycetidae</taxon>
        <taxon>Myriangiales</taxon>
        <taxon>Elsinoaceae</taxon>
        <taxon>Elsinoe</taxon>
    </lineage>
</organism>
<evidence type="ECO:0000313" key="2">
    <source>
        <dbReference type="EMBL" id="KAF2226802.1"/>
    </source>
</evidence>
<evidence type="ECO:0000313" key="3">
    <source>
        <dbReference type="Proteomes" id="UP000799538"/>
    </source>
</evidence>
<keyword evidence="1" id="KW-0472">Membrane</keyword>
<accession>A0A6A6GM22</accession>
<keyword evidence="1" id="KW-1133">Transmembrane helix</keyword>
<keyword evidence="1" id="KW-0812">Transmembrane</keyword>